<evidence type="ECO:0000256" key="1">
    <source>
        <dbReference type="ARBA" id="ARBA00004571"/>
    </source>
</evidence>
<evidence type="ECO:0000256" key="2">
    <source>
        <dbReference type="ARBA" id="ARBA00022448"/>
    </source>
</evidence>
<keyword evidence="3 7" id="KW-1134">Transmembrane beta strand</keyword>
<dbReference type="PROSITE" id="PS52016">
    <property type="entry name" value="TONB_DEPENDENT_REC_3"/>
    <property type="match status" value="1"/>
</dbReference>
<keyword evidence="6 7" id="KW-0998">Cell outer membrane</keyword>
<dbReference type="InterPro" id="IPR037066">
    <property type="entry name" value="Plug_dom_sf"/>
</dbReference>
<comment type="similarity">
    <text evidence="7">Belongs to the TonB-dependent receptor family.</text>
</comment>
<dbReference type="Pfam" id="PF07715">
    <property type="entry name" value="Plug"/>
    <property type="match status" value="1"/>
</dbReference>
<keyword evidence="8" id="KW-0732">Signal</keyword>
<dbReference type="InterPro" id="IPR010104">
    <property type="entry name" value="TonB_rcpt_bac"/>
</dbReference>
<keyword evidence="2 7" id="KW-0813">Transport</keyword>
<dbReference type="Gene3D" id="2.170.130.10">
    <property type="entry name" value="TonB-dependent receptor, plug domain"/>
    <property type="match status" value="1"/>
</dbReference>
<evidence type="ECO:0000259" key="9">
    <source>
        <dbReference type="Pfam" id="PF07715"/>
    </source>
</evidence>
<evidence type="ECO:0000313" key="10">
    <source>
        <dbReference type="EMBL" id="QTC93209.1"/>
    </source>
</evidence>
<dbReference type="SUPFAM" id="SSF56935">
    <property type="entry name" value="Porins"/>
    <property type="match status" value="1"/>
</dbReference>
<protein>
    <submittedName>
        <fullName evidence="10">TonB-dependent receptor</fullName>
    </submittedName>
</protein>
<evidence type="ECO:0000256" key="5">
    <source>
        <dbReference type="ARBA" id="ARBA00023136"/>
    </source>
</evidence>
<evidence type="ECO:0000256" key="8">
    <source>
        <dbReference type="SAM" id="SignalP"/>
    </source>
</evidence>
<dbReference type="InterPro" id="IPR039426">
    <property type="entry name" value="TonB-dep_rcpt-like"/>
</dbReference>
<dbReference type="Proteomes" id="UP000663918">
    <property type="component" value="Chromosome"/>
</dbReference>
<dbReference type="InterPro" id="IPR012910">
    <property type="entry name" value="Plug_dom"/>
</dbReference>
<keyword evidence="10" id="KW-0675">Receptor</keyword>
<dbReference type="NCBIfam" id="TIGR01782">
    <property type="entry name" value="TonB-Xanth-Caul"/>
    <property type="match status" value="1"/>
</dbReference>
<dbReference type="CDD" id="cd01347">
    <property type="entry name" value="ligand_gated_channel"/>
    <property type="match status" value="1"/>
</dbReference>
<dbReference type="GO" id="GO:0009279">
    <property type="term" value="C:cell outer membrane"/>
    <property type="evidence" value="ECO:0007669"/>
    <property type="project" value="UniProtKB-SubCell"/>
</dbReference>
<gene>
    <name evidence="10" type="ORF">IFJ75_05075</name>
</gene>
<dbReference type="PANTHER" id="PTHR40980">
    <property type="entry name" value="PLUG DOMAIN-CONTAINING PROTEIN"/>
    <property type="match status" value="1"/>
</dbReference>
<dbReference type="KEGG" id="bgoe:IFJ75_05075"/>
<dbReference type="EMBL" id="CP062222">
    <property type="protein sequence ID" value="QTC93209.1"/>
    <property type="molecule type" value="Genomic_DNA"/>
</dbReference>
<comment type="subcellular location">
    <subcellularLocation>
        <location evidence="1 7">Cell outer membrane</location>
        <topology evidence="1 7">Multi-pass membrane protein</topology>
    </subcellularLocation>
</comment>
<proteinExistence type="inferred from homology"/>
<accession>A0A975C513</accession>
<name>A0A975C513_9CAUL</name>
<keyword evidence="5 7" id="KW-0472">Membrane</keyword>
<dbReference type="PANTHER" id="PTHR40980:SF3">
    <property type="entry name" value="TONB-DEPENDENT RECEPTOR-LIKE BETA-BARREL DOMAIN-CONTAINING PROTEIN"/>
    <property type="match status" value="1"/>
</dbReference>
<evidence type="ECO:0000256" key="6">
    <source>
        <dbReference type="ARBA" id="ARBA00023237"/>
    </source>
</evidence>
<keyword evidence="4 7" id="KW-0812">Transmembrane</keyword>
<evidence type="ECO:0000313" key="11">
    <source>
        <dbReference type="Proteomes" id="UP000663918"/>
    </source>
</evidence>
<dbReference type="AlphaFoldDB" id="A0A975C513"/>
<feature type="domain" description="TonB-dependent receptor plug" evidence="9">
    <location>
        <begin position="66"/>
        <end position="167"/>
    </location>
</feature>
<evidence type="ECO:0000256" key="4">
    <source>
        <dbReference type="ARBA" id="ARBA00022692"/>
    </source>
</evidence>
<feature type="chain" id="PRO_5037032548" evidence="8">
    <location>
        <begin position="32"/>
        <end position="928"/>
    </location>
</feature>
<dbReference type="InterPro" id="IPR036942">
    <property type="entry name" value="Beta-barrel_TonB_sf"/>
</dbReference>
<feature type="signal peptide" evidence="8">
    <location>
        <begin position="1"/>
        <end position="31"/>
    </location>
</feature>
<sequence length="928" mass="100280">MINRFNIRARLMTGGAIGVVAMMAFAGAASAQSTPAQTDPDATQVDEIVVTGIRASIANSVAAKARNTSIVEVISAEDIGKLPDVSIAESLGRLPGLSTQRLDGRSQALSIRGLGPDFTTALLNGREQVTTGDNRGVEFDQYPSELLSGVTVYKTPDAGLIGQGLAGTVDMQTIRPLAYGRRTIAANARYEMNDIGALNSGTTDHGNRYSISYIDQFLDGTLGVALGYAHMESPYQSERFNSWGYANLNATTLVEGGLKPYVMSSELKRDGYMGTLEWKPNDRFSSTIDAFYSKFENSQVLRGIEFPLAWGGSAGDCTVNVQSAICRPGPALRAGYTVTDGLVTAGTFDNVKGVIRNDFNGRNSEITSIGWNTKFQATDDWGFALDLNYSKVDRTDTILESYSGTGRNIAGQLDTLGFTLDDDGVTHLTSNINYADPNLIRLTSPQGWGGDIIPGGQDGYLNTPTITDEIKAVRLTARRELHQSPFSSIDFGFNYTERQKDFVNDQYFLGVPGGASAVVPSQFLLAPTELGYLGIPAVLSYDAIGLVNSGFYNLVRNPNADVLSGNWQVTEKVSTTYIKANIDHNLFGLPLTGNVGVQAVYTDQSSNGFSASGTGASTVSLPVTGGAEYLEILPSSNFILETGENMFVRFAVARTLARPRMDDMRASRNFGFDVSKNIAGAQPDLNSPWSGGGGNPELKPYIADVVDLSIEKYFANRRGYVSLAGFYKNLETFVYTKNQVFDFTGYPTGGVTPLINQGVVSAPANGQGGYIQGFEFALSIPAEMIHPMLEGFGAQFSYSETSSEIQPDPTQAPTAVPGLSEKVANLTVYYERDGFQARISDRYRSDYLGEVAGFGNGRTLRSVAAENVVDAQIGYTFQSGPLENLGILAQVNNLTDEPFKTFQNGDERQTIDFQRYGRTFLFGVSYKY</sequence>
<dbReference type="Gene3D" id="2.40.170.20">
    <property type="entry name" value="TonB-dependent receptor, beta-barrel domain"/>
    <property type="match status" value="1"/>
</dbReference>
<evidence type="ECO:0000256" key="3">
    <source>
        <dbReference type="ARBA" id="ARBA00022452"/>
    </source>
</evidence>
<reference evidence="10" key="1">
    <citation type="submission" date="2020-09" db="EMBL/GenBank/DDBJ databases">
        <title>Brevundimonas sp. LVF2 isolated from a puddle in Goettingen, Germany.</title>
        <authorList>
            <person name="Friedrich I."/>
            <person name="Klassen A."/>
            <person name="Hannes N."/>
            <person name="Schneider D."/>
            <person name="Hertel R."/>
            <person name="Daniel R."/>
        </authorList>
    </citation>
    <scope>NUCLEOTIDE SEQUENCE</scope>
    <source>
        <strain evidence="10">LVF2</strain>
    </source>
</reference>
<organism evidence="10 11">
    <name type="scientific">Brevundimonas goettingensis</name>
    <dbReference type="NCBI Taxonomy" id="2774190"/>
    <lineage>
        <taxon>Bacteria</taxon>
        <taxon>Pseudomonadati</taxon>
        <taxon>Pseudomonadota</taxon>
        <taxon>Alphaproteobacteria</taxon>
        <taxon>Caulobacterales</taxon>
        <taxon>Caulobacteraceae</taxon>
        <taxon>Brevundimonas</taxon>
    </lineage>
</organism>
<keyword evidence="11" id="KW-1185">Reference proteome</keyword>
<evidence type="ECO:0000256" key="7">
    <source>
        <dbReference type="PROSITE-ProRule" id="PRU01360"/>
    </source>
</evidence>